<evidence type="ECO:0000256" key="1">
    <source>
        <dbReference type="PROSITE-ProRule" id="PRU00325"/>
    </source>
</evidence>
<keyword evidence="5" id="KW-1185">Reference proteome</keyword>
<sequence length="968" mass="111092">MSKKFFLKKTYAEALRGLPEREMKDEPSSPPDNTPENTPDTEIDEIITIWSSPEKSPFKDAITIESDSSDSIYRPPYRKRVKRQLPMLSSSDESLPSLEEILTEDNVCKLVETTKTKKVQDFTSYPGELFNDLFESFTTVNRGLNVEEIFEVIINAEKYPHSVSVPQYVQKPAAFIINRENLKDPRDIRADGNGVWRIRNKAKRRYRVDHTGKLQLMKTTEVTNRSSYELWRTYSFHKETPNFRRLIIEIHGYPHAILQFYFSGDIEPVVLKPHGNAKSKHAAPYRRVAPSTLNRMIELSKSKTSAKSIMKGVINENGGIESCGPSSYPRNEQQVKNIRRTNKEEMDEATEVLHMYDNQEQPFIRKFDVRPDFIVVLASNQQLHDLKRFCTTHPCSIVGIDPTFHFGNFDVTITTYKHPLLQDITPGKHMINRSPVFVGPICVHKKKETTTYFNFFSTLISAEKELKCIKAIGSDGEIALTNAALMAFEGHTQLRCFNHMRKNIQNKLINMGVSLHNRSLILADIFGKSESASIKILGLVDSLTHAEFDIKVNSLKDKWENMSPGFLKWFKTYQEETFKQTMIQTIRSEADLSSLEWYTTNDNESINNAMQKVCGKNLTLPKFITEAKDYVESQENQLKMAIVQEGNYRFKGEYQHLEVPMQTWATWTSEQRKRHIAKVNRCKVQQKEIVNVVAEKNQNICISQPAESCTFSDVPASVLTDMWSKAGDILLIEHAVCKVPGQQDSRRVTSMSNSKTSHYVEYTRKSGRVSCDCYMYKLYKICQHAVAGAEDIGVLNLFITWRNRNKNNFTLTAAVNSTLPSTAGKKPTDKSTWKRHKTSNATATVTTVDGIVLDQSAESNYIFRFLRNTRIMVCYGCGKKFRQNIMEVPEEPQDIVIARKEFRQYVNEAGLLKMSFKKEFVHYHTKKRCVLHKDPSFEPQSIVISTDIRSLLQESHKTLIKHELGISL</sequence>
<keyword evidence="1" id="KW-0479">Metal-binding</keyword>
<feature type="domain" description="SWIM-type" evidence="3">
    <location>
        <begin position="758"/>
        <end position="793"/>
    </location>
</feature>
<dbReference type="InterPro" id="IPR007527">
    <property type="entry name" value="Znf_SWIM"/>
</dbReference>
<evidence type="ECO:0000313" key="5">
    <source>
        <dbReference type="Proteomes" id="UP000596742"/>
    </source>
</evidence>
<keyword evidence="1" id="KW-0863">Zinc-finger</keyword>
<dbReference type="OrthoDB" id="5989494at2759"/>
<gene>
    <name evidence="4" type="ORF">MGAL_10B026662</name>
</gene>
<name>A0A8B6BV91_MYTGA</name>
<dbReference type="EMBL" id="UYJE01000763">
    <property type="protein sequence ID" value="VDH96178.1"/>
    <property type="molecule type" value="Genomic_DNA"/>
</dbReference>
<feature type="compositionally biased region" description="Basic and acidic residues" evidence="2">
    <location>
        <begin position="18"/>
        <end position="27"/>
    </location>
</feature>
<dbReference type="GO" id="GO:0008270">
    <property type="term" value="F:zinc ion binding"/>
    <property type="evidence" value="ECO:0007669"/>
    <property type="project" value="UniProtKB-KW"/>
</dbReference>
<comment type="caution">
    <text evidence="4">The sequence shown here is derived from an EMBL/GenBank/DDBJ whole genome shotgun (WGS) entry which is preliminary data.</text>
</comment>
<evidence type="ECO:0000313" key="4">
    <source>
        <dbReference type="EMBL" id="VDH96178.1"/>
    </source>
</evidence>
<proteinExistence type="predicted"/>
<feature type="region of interest" description="Disordered" evidence="2">
    <location>
        <begin position="16"/>
        <end position="45"/>
    </location>
</feature>
<evidence type="ECO:0000256" key="2">
    <source>
        <dbReference type="SAM" id="MobiDB-lite"/>
    </source>
</evidence>
<accession>A0A8B6BV91</accession>
<evidence type="ECO:0000259" key="3">
    <source>
        <dbReference type="PROSITE" id="PS50966"/>
    </source>
</evidence>
<dbReference type="PROSITE" id="PS50966">
    <property type="entry name" value="ZF_SWIM"/>
    <property type="match status" value="1"/>
</dbReference>
<protein>
    <recommendedName>
        <fullName evidence="3">SWIM-type domain-containing protein</fullName>
    </recommendedName>
</protein>
<organism evidence="4 5">
    <name type="scientific">Mytilus galloprovincialis</name>
    <name type="common">Mediterranean mussel</name>
    <dbReference type="NCBI Taxonomy" id="29158"/>
    <lineage>
        <taxon>Eukaryota</taxon>
        <taxon>Metazoa</taxon>
        <taxon>Spiralia</taxon>
        <taxon>Lophotrochozoa</taxon>
        <taxon>Mollusca</taxon>
        <taxon>Bivalvia</taxon>
        <taxon>Autobranchia</taxon>
        <taxon>Pteriomorphia</taxon>
        <taxon>Mytilida</taxon>
        <taxon>Mytiloidea</taxon>
        <taxon>Mytilidae</taxon>
        <taxon>Mytilinae</taxon>
        <taxon>Mytilus</taxon>
    </lineage>
</organism>
<reference evidence="4" key="1">
    <citation type="submission" date="2018-11" db="EMBL/GenBank/DDBJ databases">
        <authorList>
            <person name="Alioto T."/>
            <person name="Alioto T."/>
        </authorList>
    </citation>
    <scope>NUCLEOTIDE SEQUENCE</scope>
</reference>
<keyword evidence="1" id="KW-0862">Zinc</keyword>
<dbReference type="Proteomes" id="UP000596742">
    <property type="component" value="Unassembled WGS sequence"/>
</dbReference>
<dbReference type="AlphaFoldDB" id="A0A8B6BV91"/>